<organism evidence="2 3">
    <name type="scientific">Streptomyces gibsoniae</name>
    <dbReference type="NCBI Taxonomy" id="3075529"/>
    <lineage>
        <taxon>Bacteria</taxon>
        <taxon>Bacillati</taxon>
        <taxon>Actinomycetota</taxon>
        <taxon>Actinomycetes</taxon>
        <taxon>Kitasatosporales</taxon>
        <taxon>Streptomycetaceae</taxon>
        <taxon>Streptomyces</taxon>
    </lineage>
</organism>
<proteinExistence type="predicted"/>
<keyword evidence="3" id="KW-1185">Reference proteome</keyword>
<evidence type="ECO:0000313" key="3">
    <source>
        <dbReference type="Proteomes" id="UP001183809"/>
    </source>
</evidence>
<feature type="non-terminal residue" evidence="2">
    <location>
        <position position="96"/>
    </location>
</feature>
<evidence type="ECO:0000313" key="2">
    <source>
        <dbReference type="EMBL" id="MDT0469392.1"/>
    </source>
</evidence>
<sequence length="96" mass="9601">MVTVAWTLVGAAAHTASADACAYASTGPDGTAAVAVAGGGHRTFPRLFEPEALPPLPCQPPSPTPTPTPTPTPEPTPPPPPPPKPDPPPPPRPVPP</sequence>
<feature type="compositionally biased region" description="Pro residues" evidence="1">
    <location>
        <begin position="52"/>
        <end position="96"/>
    </location>
</feature>
<name>A0ABU2U8U2_9ACTN</name>
<feature type="region of interest" description="Disordered" evidence="1">
    <location>
        <begin position="45"/>
        <end position="96"/>
    </location>
</feature>
<comment type="caution">
    <text evidence="2">The sequence shown here is derived from an EMBL/GenBank/DDBJ whole genome shotgun (WGS) entry which is preliminary data.</text>
</comment>
<gene>
    <name evidence="2" type="ORF">RM764_41650</name>
</gene>
<accession>A0ABU2U8U2</accession>
<reference evidence="3" key="1">
    <citation type="submission" date="2023-07" db="EMBL/GenBank/DDBJ databases">
        <title>30 novel species of actinomycetes from the DSMZ collection.</title>
        <authorList>
            <person name="Nouioui I."/>
        </authorList>
    </citation>
    <scope>NUCLEOTIDE SEQUENCE [LARGE SCALE GENOMIC DNA]</scope>
    <source>
        <strain evidence="3">DSM 41699</strain>
    </source>
</reference>
<dbReference type="Proteomes" id="UP001183809">
    <property type="component" value="Unassembled WGS sequence"/>
</dbReference>
<evidence type="ECO:0000256" key="1">
    <source>
        <dbReference type="SAM" id="MobiDB-lite"/>
    </source>
</evidence>
<protein>
    <submittedName>
        <fullName evidence="2">Uncharacterized protein</fullName>
    </submittedName>
</protein>
<dbReference type="EMBL" id="JAVREY010000106">
    <property type="protein sequence ID" value="MDT0469392.1"/>
    <property type="molecule type" value="Genomic_DNA"/>
</dbReference>